<evidence type="ECO:0000256" key="8">
    <source>
        <dbReference type="ARBA" id="ARBA00023136"/>
    </source>
</evidence>
<reference evidence="15" key="1">
    <citation type="journal article" date="2021" name="Sci. Adv.">
        <title>The American lobster genome reveals insights on longevity, neural, and immune adaptations.</title>
        <authorList>
            <person name="Polinski J.M."/>
            <person name="Zimin A.V."/>
            <person name="Clark K.F."/>
            <person name="Kohn A.B."/>
            <person name="Sadowski N."/>
            <person name="Timp W."/>
            <person name="Ptitsyn A."/>
            <person name="Khanna P."/>
            <person name="Romanova D.Y."/>
            <person name="Williams P."/>
            <person name="Greenwood S.J."/>
            <person name="Moroz L.L."/>
            <person name="Walt D.R."/>
            <person name="Bodnar A.G."/>
        </authorList>
    </citation>
    <scope>NUCLEOTIDE SEQUENCE</scope>
    <source>
        <strain evidence="15">GMGI-L3</strain>
    </source>
</reference>
<evidence type="ECO:0000256" key="7">
    <source>
        <dbReference type="ARBA" id="ARBA00023065"/>
    </source>
</evidence>
<evidence type="ECO:0000256" key="12">
    <source>
        <dbReference type="ARBA" id="ARBA00023303"/>
    </source>
</evidence>
<keyword evidence="7" id="KW-0406">Ion transport</keyword>
<evidence type="ECO:0000256" key="10">
    <source>
        <dbReference type="ARBA" id="ARBA00023180"/>
    </source>
</evidence>
<dbReference type="Gene3D" id="3.40.190.10">
    <property type="entry name" value="Periplasmic binding protein-like II"/>
    <property type="match status" value="2"/>
</dbReference>
<keyword evidence="10" id="KW-0325">Glycoprotein</keyword>
<evidence type="ECO:0000259" key="14">
    <source>
        <dbReference type="SMART" id="SM00918"/>
    </source>
</evidence>
<evidence type="ECO:0000256" key="4">
    <source>
        <dbReference type="ARBA" id="ARBA00022475"/>
    </source>
</evidence>
<accession>A0A8J5JCS0</accession>
<evidence type="ECO:0000256" key="5">
    <source>
        <dbReference type="ARBA" id="ARBA00022692"/>
    </source>
</evidence>
<dbReference type="Pfam" id="PF00060">
    <property type="entry name" value="Lig_chan"/>
    <property type="match status" value="1"/>
</dbReference>
<name>A0A8J5JCS0_HOMAM</name>
<dbReference type="GO" id="GO:0015276">
    <property type="term" value="F:ligand-gated monoatomic ion channel activity"/>
    <property type="evidence" value="ECO:0007669"/>
    <property type="project" value="InterPro"/>
</dbReference>
<comment type="subcellular location">
    <subcellularLocation>
        <location evidence="1">Cell membrane</location>
        <topology evidence="1">Multi-pass membrane protein</topology>
    </subcellularLocation>
</comment>
<evidence type="ECO:0000256" key="6">
    <source>
        <dbReference type="ARBA" id="ARBA00022989"/>
    </source>
</evidence>
<evidence type="ECO:0000256" key="1">
    <source>
        <dbReference type="ARBA" id="ARBA00004651"/>
    </source>
</evidence>
<evidence type="ECO:0000256" key="3">
    <source>
        <dbReference type="ARBA" id="ARBA00022448"/>
    </source>
</evidence>
<keyword evidence="11" id="KW-1071">Ligand-gated ion channel</keyword>
<comment type="caution">
    <text evidence="15">The sequence shown here is derived from an EMBL/GenBank/DDBJ whole genome shotgun (WGS) entry which is preliminary data.</text>
</comment>
<keyword evidence="16" id="KW-1185">Reference proteome</keyword>
<keyword evidence="3" id="KW-0813">Transport</keyword>
<sequence length="448" mass="50516">MHLVVGAEQWVPWLRITEDPYTGHLTYSGIMFNLLVALSRTMNFTYEVRRPEDGLWGVGFPNGSWSGMLGMVKRGLILTWLILVVFLYLSPYERLMTTTQRQEGGVQTRRKYSNKSHVMWLTRTLASQSNPWLPESDSRRVMTASWLLSCLIFVSVFSGTLTAMLSVPLVRLPIDSTEDLVNQQEVPWAIESGSFLYQILYQATDGIYKTLWDGHSARITDCYSYRHDIGAGEYAAVCDKMTMKKVMSEDFSATGECNFYMAREDFMSMPMALAFQHQHPIYSKANLQWVSAVALSLSIGGETVVPGRGSHSGPPPNSSSIFCCFLTGDSRGVDMQYLDDVYTVAPKNPHDHRPPEFPHPGLVQEREIQILELVNKGLVHRWMDEQLPNGTACLGPPGADLIGAKRPLALNDYFGLFSVFALCKFSLNNFIFHRKWQGTGIIVLTKRN</sequence>
<feature type="transmembrane region" description="Helical" evidence="13">
    <location>
        <begin position="71"/>
        <end position="89"/>
    </location>
</feature>
<dbReference type="InterPro" id="IPR001320">
    <property type="entry name" value="Iontro_rcpt_C"/>
</dbReference>
<dbReference type="SMART" id="SM00918">
    <property type="entry name" value="Lig_chan-Glu_bd"/>
    <property type="match status" value="1"/>
</dbReference>
<evidence type="ECO:0000256" key="2">
    <source>
        <dbReference type="ARBA" id="ARBA00008685"/>
    </source>
</evidence>
<dbReference type="Proteomes" id="UP000747542">
    <property type="component" value="Unassembled WGS sequence"/>
</dbReference>
<dbReference type="InterPro" id="IPR052192">
    <property type="entry name" value="Insect_Ionotropic_Sensory_Rcpt"/>
</dbReference>
<feature type="transmembrane region" description="Helical" evidence="13">
    <location>
        <begin position="146"/>
        <end position="170"/>
    </location>
</feature>
<proteinExistence type="inferred from homology"/>
<dbReference type="Pfam" id="PF10613">
    <property type="entry name" value="Lig_chan-Glu_bd"/>
    <property type="match status" value="1"/>
</dbReference>
<dbReference type="SUPFAM" id="SSF53850">
    <property type="entry name" value="Periplasmic binding protein-like II"/>
    <property type="match status" value="1"/>
</dbReference>
<keyword evidence="9 15" id="KW-0675">Receptor</keyword>
<comment type="similarity">
    <text evidence="2">Belongs to the glutamate-gated ion channel (TC 1.A.10.1) family.</text>
</comment>
<evidence type="ECO:0000313" key="16">
    <source>
        <dbReference type="Proteomes" id="UP000747542"/>
    </source>
</evidence>
<protein>
    <submittedName>
        <fullName evidence="15">Glutamate receptor 1-like 9</fullName>
    </submittedName>
</protein>
<dbReference type="InterPro" id="IPR019594">
    <property type="entry name" value="Glu/Gly-bd"/>
</dbReference>
<evidence type="ECO:0000313" key="15">
    <source>
        <dbReference type="EMBL" id="KAG7155580.1"/>
    </source>
</evidence>
<keyword evidence="6 13" id="KW-1133">Transmembrane helix</keyword>
<evidence type="ECO:0000256" key="9">
    <source>
        <dbReference type="ARBA" id="ARBA00023170"/>
    </source>
</evidence>
<dbReference type="GO" id="GO:0005886">
    <property type="term" value="C:plasma membrane"/>
    <property type="evidence" value="ECO:0007669"/>
    <property type="project" value="UniProtKB-SubCell"/>
</dbReference>
<dbReference type="PANTHER" id="PTHR42643">
    <property type="entry name" value="IONOTROPIC RECEPTOR 20A-RELATED"/>
    <property type="match status" value="1"/>
</dbReference>
<dbReference type="EMBL" id="JAHLQT010041065">
    <property type="protein sequence ID" value="KAG7155580.1"/>
    <property type="molecule type" value="Genomic_DNA"/>
</dbReference>
<feature type="domain" description="Ionotropic glutamate receptor L-glutamate and glycine-binding" evidence="14">
    <location>
        <begin position="12"/>
        <end position="74"/>
    </location>
</feature>
<dbReference type="AlphaFoldDB" id="A0A8J5JCS0"/>
<evidence type="ECO:0000256" key="13">
    <source>
        <dbReference type="SAM" id="Phobius"/>
    </source>
</evidence>
<gene>
    <name evidence="15" type="primary">Gria1-L9</name>
    <name evidence="15" type="ORF">Hamer_G015944</name>
</gene>
<evidence type="ECO:0000256" key="11">
    <source>
        <dbReference type="ARBA" id="ARBA00023286"/>
    </source>
</evidence>
<keyword evidence="5 13" id="KW-0812">Transmembrane</keyword>
<keyword evidence="4" id="KW-1003">Cell membrane</keyword>
<organism evidence="15 16">
    <name type="scientific">Homarus americanus</name>
    <name type="common">American lobster</name>
    <dbReference type="NCBI Taxonomy" id="6706"/>
    <lineage>
        <taxon>Eukaryota</taxon>
        <taxon>Metazoa</taxon>
        <taxon>Ecdysozoa</taxon>
        <taxon>Arthropoda</taxon>
        <taxon>Crustacea</taxon>
        <taxon>Multicrustacea</taxon>
        <taxon>Malacostraca</taxon>
        <taxon>Eumalacostraca</taxon>
        <taxon>Eucarida</taxon>
        <taxon>Decapoda</taxon>
        <taxon>Pleocyemata</taxon>
        <taxon>Astacidea</taxon>
        <taxon>Nephropoidea</taxon>
        <taxon>Nephropidae</taxon>
        <taxon>Homarus</taxon>
    </lineage>
</organism>
<keyword evidence="8 13" id="KW-0472">Membrane</keyword>
<keyword evidence="12" id="KW-0407">Ion channel</keyword>
<dbReference type="PANTHER" id="PTHR42643:SF24">
    <property type="entry name" value="IONOTROPIC RECEPTOR 60A"/>
    <property type="match status" value="1"/>
</dbReference>
<dbReference type="GO" id="GO:0050906">
    <property type="term" value="P:detection of stimulus involved in sensory perception"/>
    <property type="evidence" value="ECO:0007669"/>
    <property type="project" value="UniProtKB-ARBA"/>
</dbReference>